<sequence>MCSIFRKTASYHAALGALACLFLSASAYAASDDPGASAWTESAGGRVRVIATPATNGTIHAAVEIALKPGWITYWRNPGEAGIPPEVETDGSINVAAASLAFPAPRRIEENGVAAIGYDSPVTLPLTIRQRTPGGVSVLAVRFLLGMCRDVCVPVSGTAHLNVEPAARAGSSRQALAIAKARAALPEEASADFAVEKIRAGDDGKSVVVEARLPEGGDAKAARLFLAGPEGWQFGLAGAPGSMSGGRVRFGVPVLNRPDGVRLAGTDLTAVVTAAGRSMETTVRAD</sequence>
<evidence type="ECO:0000313" key="4">
    <source>
        <dbReference type="Proteomes" id="UP000320314"/>
    </source>
</evidence>
<comment type="caution">
    <text evidence="3">The sequence shown here is derived from an EMBL/GenBank/DDBJ whole genome shotgun (WGS) entry which is preliminary data.</text>
</comment>
<dbReference type="InterPro" id="IPR028250">
    <property type="entry name" value="DsbDN"/>
</dbReference>
<name>A0A506U6I6_9HYPH</name>
<evidence type="ECO:0000313" key="3">
    <source>
        <dbReference type="EMBL" id="TPW28701.1"/>
    </source>
</evidence>
<feature type="signal peptide" evidence="1">
    <location>
        <begin position="1"/>
        <end position="29"/>
    </location>
</feature>
<dbReference type="Pfam" id="PF11412">
    <property type="entry name" value="DsbD_N"/>
    <property type="match status" value="1"/>
</dbReference>
<evidence type="ECO:0000259" key="2">
    <source>
        <dbReference type="Pfam" id="PF11412"/>
    </source>
</evidence>
<evidence type="ECO:0000256" key="1">
    <source>
        <dbReference type="SAM" id="SignalP"/>
    </source>
</evidence>
<keyword evidence="4" id="KW-1185">Reference proteome</keyword>
<dbReference type="AlphaFoldDB" id="A0A506U6I6"/>
<organism evidence="3 4">
    <name type="scientific">Pararhizobium mangrovi</name>
    <dbReference type="NCBI Taxonomy" id="2590452"/>
    <lineage>
        <taxon>Bacteria</taxon>
        <taxon>Pseudomonadati</taxon>
        <taxon>Pseudomonadota</taxon>
        <taxon>Alphaproteobacteria</taxon>
        <taxon>Hyphomicrobiales</taxon>
        <taxon>Rhizobiaceae</taxon>
        <taxon>Rhizobium/Agrobacterium group</taxon>
        <taxon>Pararhizobium</taxon>
    </lineage>
</organism>
<dbReference type="PROSITE" id="PS51257">
    <property type="entry name" value="PROKAR_LIPOPROTEIN"/>
    <property type="match status" value="1"/>
</dbReference>
<dbReference type="EMBL" id="VHLH01000014">
    <property type="protein sequence ID" value="TPW28701.1"/>
    <property type="molecule type" value="Genomic_DNA"/>
</dbReference>
<accession>A0A506U6I6</accession>
<dbReference type="OrthoDB" id="9811036at2"/>
<feature type="domain" description="Thiol:disulfide interchange protein DsbD N-terminal" evidence="2">
    <location>
        <begin position="55"/>
        <end position="157"/>
    </location>
</feature>
<proteinExistence type="predicted"/>
<feature type="chain" id="PRO_5021440101" description="Thiol:disulfide interchange protein DsbD N-terminal domain-containing protein" evidence="1">
    <location>
        <begin position="30"/>
        <end position="286"/>
    </location>
</feature>
<dbReference type="Proteomes" id="UP000320314">
    <property type="component" value="Unassembled WGS sequence"/>
</dbReference>
<dbReference type="RefSeq" id="WP_141166712.1">
    <property type="nucleotide sequence ID" value="NZ_VHLH01000014.1"/>
</dbReference>
<keyword evidence="1" id="KW-0732">Signal</keyword>
<reference evidence="3 4" key="1">
    <citation type="submission" date="2019-06" db="EMBL/GenBank/DDBJ databases">
        <authorList>
            <person name="Li M."/>
        </authorList>
    </citation>
    <scope>NUCLEOTIDE SEQUENCE [LARGE SCALE GENOMIC DNA]</scope>
    <source>
        <strain evidence="3 4">BGMRC6574</strain>
    </source>
</reference>
<protein>
    <recommendedName>
        <fullName evidence="2">Thiol:disulfide interchange protein DsbD N-terminal domain-containing protein</fullName>
    </recommendedName>
</protein>
<gene>
    <name evidence="3" type="ORF">FJU11_09000</name>
</gene>